<proteinExistence type="predicted"/>
<dbReference type="SUPFAM" id="SSF89919">
    <property type="entry name" value="Ribosome-binding factor A, RbfA"/>
    <property type="match status" value="1"/>
</dbReference>
<evidence type="ECO:0000313" key="2">
    <source>
        <dbReference type="EMBL" id="HGT71400.1"/>
    </source>
</evidence>
<dbReference type="InterPro" id="IPR015946">
    <property type="entry name" value="KH_dom-like_a/b"/>
</dbReference>
<evidence type="ECO:0000256" key="1">
    <source>
        <dbReference type="ARBA" id="ARBA00022517"/>
    </source>
</evidence>
<dbReference type="GO" id="GO:0006364">
    <property type="term" value="P:rRNA processing"/>
    <property type="evidence" value="ECO:0007669"/>
    <property type="project" value="InterPro"/>
</dbReference>
<accession>A0A7C4R4Y5</accession>
<gene>
    <name evidence="2" type="ORF">ENT43_04020</name>
</gene>
<dbReference type="Gene3D" id="3.30.300.20">
    <property type="match status" value="1"/>
</dbReference>
<reference evidence="2" key="1">
    <citation type="journal article" date="2020" name="mSystems">
        <title>Genome- and Community-Level Interaction Insights into Carbon Utilization and Element Cycling Functions of Hydrothermarchaeota in Hydrothermal Sediment.</title>
        <authorList>
            <person name="Zhou Z."/>
            <person name="Liu Y."/>
            <person name="Xu W."/>
            <person name="Pan J."/>
            <person name="Luo Z.H."/>
            <person name="Li M."/>
        </authorList>
    </citation>
    <scope>NUCLEOTIDE SEQUENCE [LARGE SCALE GENOMIC DNA]</scope>
    <source>
        <strain evidence="2">SpSt-579</strain>
    </source>
</reference>
<dbReference type="EMBL" id="DSYQ01000024">
    <property type="protein sequence ID" value="HGT71400.1"/>
    <property type="molecule type" value="Genomic_DNA"/>
</dbReference>
<dbReference type="InterPro" id="IPR020053">
    <property type="entry name" value="Ribosome-bd_factorA_CS"/>
</dbReference>
<dbReference type="PROSITE" id="PS01319">
    <property type="entry name" value="RBFA"/>
    <property type="match status" value="1"/>
</dbReference>
<organism evidence="2">
    <name type="scientific">candidate division CPR3 bacterium</name>
    <dbReference type="NCBI Taxonomy" id="2268181"/>
    <lineage>
        <taxon>Bacteria</taxon>
        <taxon>Bacteria division CPR3</taxon>
    </lineage>
</organism>
<dbReference type="Pfam" id="PF02033">
    <property type="entry name" value="RBFA"/>
    <property type="match status" value="1"/>
</dbReference>
<comment type="caution">
    <text evidence="2">The sequence shown here is derived from an EMBL/GenBank/DDBJ whole genome shotgun (WGS) entry which is preliminary data.</text>
</comment>
<sequence length="116" mass="13365">MSERILQVNELLAQEIGKIFLEDLEFEPGVMATVMAADASDNLETANIWISVFPENKSNDTLNYINKNIADIQRKLNRRLSMKFVPRITFKIDKSQEYVGEIDKAFEELDGQNPRE</sequence>
<dbReference type="AlphaFoldDB" id="A0A7C4R4Y5"/>
<name>A0A7C4R4Y5_UNCC3</name>
<keyword evidence="1" id="KW-0690">Ribosome biogenesis</keyword>
<protein>
    <submittedName>
        <fullName evidence="2">Ribosome-binding factor A</fullName>
    </submittedName>
</protein>
<dbReference type="InterPro" id="IPR023799">
    <property type="entry name" value="RbfA_dom_sf"/>
</dbReference>
<dbReference type="InterPro" id="IPR000238">
    <property type="entry name" value="RbfA"/>
</dbReference>